<dbReference type="Proteomes" id="UP000291338">
    <property type="component" value="Unassembled WGS sequence"/>
</dbReference>
<evidence type="ECO:0000313" key="2">
    <source>
        <dbReference type="Proteomes" id="UP000291338"/>
    </source>
</evidence>
<gene>
    <name evidence="1" type="ORF">C1E23_14225</name>
</gene>
<comment type="caution">
    <text evidence="1">The sequence shown here is derived from an EMBL/GenBank/DDBJ whole genome shotgun (WGS) entry which is preliminary data.</text>
</comment>
<name>A0A4Q7IL82_9GAMM</name>
<reference evidence="1 2" key="1">
    <citation type="submission" date="2018-01" db="EMBL/GenBank/DDBJ databases">
        <title>Co-occurrence of chitin degradation, pigmentation and bioactivity in marine Pseudoalteromonas.</title>
        <authorList>
            <person name="Paulsen S."/>
            <person name="Gram L."/>
            <person name="Machado H."/>
        </authorList>
    </citation>
    <scope>NUCLEOTIDE SEQUENCE [LARGE SCALE GENOMIC DNA]</scope>
    <source>
        <strain evidence="1 2">S3898</strain>
    </source>
</reference>
<accession>A0A4Q7IL82</accession>
<dbReference type="EMBL" id="PPSX01000056">
    <property type="protein sequence ID" value="RZQ52415.1"/>
    <property type="molecule type" value="Genomic_DNA"/>
</dbReference>
<evidence type="ECO:0000313" key="1">
    <source>
        <dbReference type="EMBL" id="RZQ52415.1"/>
    </source>
</evidence>
<protein>
    <submittedName>
        <fullName evidence="1">Uncharacterized protein</fullName>
    </submittedName>
</protein>
<dbReference type="AlphaFoldDB" id="A0A4Q7IL82"/>
<sequence>MRQLITPKLLTIFVGLLTVTSVYSFMSDEYITWKASLACDAKCQLLGCKSGNLFNNMDDLTKVCRCEGDQDYLIIVN</sequence>
<organism evidence="1 2">
    <name type="scientific">Pseudoalteromonas phenolica</name>
    <dbReference type="NCBI Taxonomy" id="161398"/>
    <lineage>
        <taxon>Bacteria</taxon>
        <taxon>Pseudomonadati</taxon>
        <taxon>Pseudomonadota</taxon>
        <taxon>Gammaproteobacteria</taxon>
        <taxon>Alteromonadales</taxon>
        <taxon>Pseudoalteromonadaceae</taxon>
        <taxon>Pseudoalteromonas</taxon>
    </lineage>
</organism>
<proteinExistence type="predicted"/>